<dbReference type="Pfam" id="PF19054">
    <property type="entry name" value="DUF5753"/>
    <property type="match status" value="1"/>
</dbReference>
<dbReference type="InterPro" id="IPR043917">
    <property type="entry name" value="DUF5753"/>
</dbReference>
<name>A0ABS5TKK4_9ACTN</name>
<dbReference type="EMBL" id="JAHBAY010000009">
    <property type="protein sequence ID" value="MBT0771633.1"/>
    <property type="molecule type" value="Genomic_DNA"/>
</dbReference>
<accession>A0ABS5TKK4</accession>
<dbReference type="Proteomes" id="UP001197247">
    <property type="component" value="Unassembled WGS sequence"/>
</dbReference>
<dbReference type="InterPro" id="IPR010982">
    <property type="entry name" value="Lambda_DNA-bd_dom_sf"/>
</dbReference>
<dbReference type="SUPFAM" id="SSF47413">
    <property type="entry name" value="lambda repressor-like DNA-binding domains"/>
    <property type="match status" value="1"/>
</dbReference>
<gene>
    <name evidence="3" type="ORF">KIH74_22025</name>
</gene>
<evidence type="ECO:0000259" key="2">
    <source>
        <dbReference type="PROSITE" id="PS50943"/>
    </source>
</evidence>
<reference evidence="3 4" key="1">
    <citation type="submission" date="2021-05" db="EMBL/GenBank/DDBJ databases">
        <title>Kineosporia and Streptomyces sp. nov. two new marine actinobacteria isolated from Coral.</title>
        <authorList>
            <person name="Buangrab K."/>
            <person name="Sutthacheep M."/>
            <person name="Yeemin T."/>
            <person name="Harunari E."/>
            <person name="Igarashi Y."/>
            <person name="Kanchanasin P."/>
            <person name="Tanasupawat S."/>
            <person name="Phongsopitanun W."/>
        </authorList>
    </citation>
    <scope>NUCLEOTIDE SEQUENCE [LARGE SCALE GENOMIC DNA]</scope>
    <source>
        <strain evidence="3 4">J2-2</strain>
    </source>
</reference>
<proteinExistence type="predicted"/>
<feature type="region of interest" description="Disordered" evidence="1">
    <location>
        <begin position="1"/>
        <end position="25"/>
    </location>
</feature>
<feature type="compositionally biased region" description="Basic and acidic residues" evidence="1">
    <location>
        <begin position="1"/>
        <end position="12"/>
    </location>
</feature>
<comment type="caution">
    <text evidence="3">The sequence shown here is derived from an EMBL/GenBank/DDBJ whole genome shotgun (WGS) entry which is preliminary data.</text>
</comment>
<dbReference type="PROSITE" id="PS50943">
    <property type="entry name" value="HTH_CROC1"/>
    <property type="match status" value="1"/>
</dbReference>
<sequence>MSTLVDADRWDPDQPDEPGQPAELPIGALRRSLARKLREAREAARMSRAAVERRGGGSQSKLTRIENGTSIPRRADVEFLARLYKLPEETVNALSEMAVKARQQTWWEVLGKGLPSEENFEIYLSFESFARSLQVVGGLVVPGIAQSEEYMRHRLAEVPEPLGQDVIDRTVQIRMRRQEEILGRIPVTVVIPEEALHREHGGSGGVQRQIAYLCELNSRHATDIRCLPYSAGPYQGGFGEFTILEFPGHTGERPVVYTETYFGGQYSASDEVLGGIKQRFAAIASRSVPIEEFAA</sequence>
<dbReference type="RefSeq" id="WP_214157998.1">
    <property type="nucleotide sequence ID" value="NZ_JAHBAY010000009.1"/>
</dbReference>
<evidence type="ECO:0000313" key="4">
    <source>
        <dbReference type="Proteomes" id="UP001197247"/>
    </source>
</evidence>
<dbReference type="InterPro" id="IPR001387">
    <property type="entry name" value="Cro/C1-type_HTH"/>
</dbReference>
<dbReference type="CDD" id="cd00093">
    <property type="entry name" value="HTH_XRE"/>
    <property type="match status" value="1"/>
</dbReference>
<evidence type="ECO:0000313" key="3">
    <source>
        <dbReference type="EMBL" id="MBT0771633.1"/>
    </source>
</evidence>
<keyword evidence="4" id="KW-1185">Reference proteome</keyword>
<evidence type="ECO:0000256" key="1">
    <source>
        <dbReference type="SAM" id="MobiDB-lite"/>
    </source>
</evidence>
<protein>
    <submittedName>
        <fullName evidence="3">Helix-turn-helix domain-containing protein</fullName>
    </submittedName>
</protein>
<dbReference type="SMART" id="SM00530">
    <property type="entry name" value="HTH_XRE"/>
    <property type="match status" value="1"/>
</dbReference>
<feature type="domain" description="HTH cro/C1-type" evidence="2">
    <location>
        <begin position="37"/>
        <end position="91"/>
    </location>
</feature>
<dbReference type="Gene3D" id="1.10.260.40">
    <property type="entry name" value="lambda repressor-like DNA-binding domains"/>
    <property type="match status" value="1"/>
</dbReference>
<organism evidence="3 4">
    <name type="scientific">Kineosporia corallincola</name>
    <dbReference type="NCBI Taxonomy" id="2835133"/>
    <lineage>
        <taxon>Bacteria</taxon>
        <taxon>Bacillati</taxon>
        <taxon>Actinomycetota</taxon>
        <taxon>Actinomycetes</taxon>
        <taxon>Kineosporiales</taxon>
        <taxon>Kineosporiaceae</taxon>
        <taxon>Kineosporia</taxon>
    </lineage>
</organism>
<dbReference type="Pfam" id="PF13560">
    <property type="entry name" value="HTH_31"/>
    <property type="match status" value="1"/>
</dbReference>